<dbReference type="PANTHER" id="PTHR43584:SF3">
    <property type="entry name" value="BIFUNCTIONAL PROTEIN GLMU"/>
    <property type="match status" value="1"/>
</dbReference>
<dbReference type="InterPro" id="IPR011004">
    <property type="entry name" value="Trimer_LpxA-like_sf"/>
</dbReference>
<evidence type="ECO:0000256" key="7">
    <source>
        <dbReference type="ARBA" id="ARBA00022723"/>
    </source>
</evidence>
<evidence type="ECO:0000256" key="13">
    <source>
        <dbReference type="ARBA" id="ARBA00023315"/>
    </source>
</evidence>
<dbReference type="GO" id="GO:0019134">
    <property type="term" value="F:glucosamine-1-phosphate N-acetyltransferase activity"/>
    <property type="evidence" value="ECO:0007669"/>
    <property type="project" value="UniProtKB-UniRule"/>
</dbReference>
<keyword evidence="13 18" id="KW-0012">Acyltransferase</keyword>
<dbReference type="GO" id="GO:0009252">
    <property type="term" value="P:peptidoglycan biosynthetic process"/>
    <property type="evidence" value="ECO:0007669"/>
    <property type="project" value="UniProtKB-UniRule"/>
</dbReference>
<dbReference type="GO" id="GO:0008360">
    <property type="term" value="P:regulation of cell shape"/>
    <property type="evidence" value="ECO:0007669"/>
    <property type="project" value="UniProtKB-KW"/>
</dbReference>
<evidence type="ECO:0000256" key="2">
    <source>
        <dbReference type="ARBA" id="ARBA00007707"/>
    </source>
</evidence>
<feature type="region of interest" description="Pyrophosphorylase" evidence="18">
    <location>
        <begin position="1"/>
        <end position="246"/>
    </location>
</feature>
<feature type="active site" description="Proton acceptor" evidence="18">
    <location>
        <position position="363"/>
    </location>
</feature>
<dbReference type="InterPro" id="IPR001451">
    <property type="entry name" value="Hexapep"/>
</dbReference>
<evidence type="ECO:0000256" key="8">
    <source>
        <dbReference type="ARBA" id="ARBA00022737"/>
    </source>
</evidence>
<organism evidence="20 21">
    <name type="scientific">Candidatus Liberibacter africanus PTSAPSY</name>
    <dbReference type="NCBI Taxonomy" id="1277257"/>
    <lineage>
        <taxon>Bacteria</taxon>
        <taxon>Pseudomonadati</taxon>
        <taxon>Pseudomonadota</taxon>
        <taxon>Alphaproteobacteria</taxon>
        <taxon>Hyphomicrobiales</taxon>
        <taxon>Rhizobiaceae</taxon>
        <taxon>Liberibacter</taxon>
    </lineage>
</organism>
<evidence type="ECO:0000313" key="21">
    <source>
        <dbReference type="Proteomes" id="UP000035503"/>
    </source>
</evidence>
<name>A0A0G3I456_LIBAF</name>
<dbReference type="HAMAP" id="MF_01631">
    <property type="entry name" value="GlmU"/>
    <property type="match status" value="1"/>
</dbReference>
<proteinExistence type="inferred from homology"/>
<dbReference type="GO" id="GO:0003977">
    <property type="term" value="F:UDP-N-acetylglucosamine diphosphorylase activity"/>
    <property type="evidence" value="ECO:0007669"/>
    <property type="project" value="UniProtKB-UniRule"/>
</dbReference>
<evidence type="ECO:0000256" key="1">
    <source>
        <dbReference type="ARBA" id="ARBA00004496"/>
    </source>
</evidence>
<dbReference type="EC" id="2.3.1.157" evidence="18"/>
<evidence type="ECO:0000256" key="4">
    <source>
        <dbReference type="ARBA" id="ARBA00022490"/>
    </source>
</evidence>
<feature type="binding site" evidence="18">
    <location>
        <position position="366"/>
    </location>
    <ligand>
        <name>UDP-N-acetyl-alpha-D-glucosamine</name>
        <dbReference type="ChEBI" id="CHEBI:57705"/>
    </ligand>
</feature>
<dbReference type="Gene3D" id="3.90.550.10">
    <property type="entry name" value="Spore Coat Polysaccharide Biosynthesis Protein SpsA, Chain A"/>
    <property type="match status" value="1"/>
</dbReference>
<dbReference type="EC" id="2.7.7.23" evidence="18"/>
<keyword evidence="12 18" id="KW-0511">Multifunctional enzyme</keyword>
<dbReference type="STRING" id="1277257.G293_05325"/>
<comment type="pathway">
    <text evidence="18">Nucleotide-sugar biosynthesis; UDP-N-acetyl-alpha-D-glucosamine biosynthesis; N-acetyl-alpha-D-glucosamine 1-phosphate from alpha-D-glucosamine 6-phosphate (route II): step 2/2.</text>
</comment>
<feature type="binding site" evidence="18">
    <location>
        <position position="158"/>
    </location>
    <ligand>
        <name>UDP-N-acetyl-alpha-D-glucosamine</name>
        <dbReference type="ChEBI" id="CHEBI:57705"/>
    </ligand>
</feature>
<comment type="function">
    <text evidence="17 18">Catalyzes the last two sequential reactions in the de novo biosynthetic pathway for UDP-N-acetylglucosamine (UDP-GlcNAc). The C-terminal domain catalyzes the transfer of acetyl group from acetyl coenzyme A to glucosamine-1-phosphate (GlcN-1-P) to produce N-acetylglucosamine-1-phosphate (GlcNAc-1-P), which is converted into UDP-GlcNAc by the transfer of uridine 5-monophosphate (from uridine 5-triphosphate), a reaction catalyzed by the N-terminal domain.</text>
</comment>
<comment type="catalytic activity">
    <reaction evidence="15 18">
        <text>alpha-D-glucosamine 1-phosphate + acetyl-CoA = N-acetyl-alpha-D-glucosamine 1-phosphate + CoA + H(+)</text>
        <dbReference type="Rhea" id="RHEA:13725"/>
        <dbReference type="ChEBI" id="CHEBI:15378"/>
        <dbReference type="ChEBI" id="CHEBI:57287"/>
        <dbReference type="ChEBI" id="CHEBI:57288"/>
        <dbReference type="ChEBI" id="CHEBI:57776"/>
        <dbReference type="ChEBI" id="CHEBI:58516"/>
        <dbReference type="EC" id="2.3.1.157"/>
    </reaction>
</comment>
<dbReference type="NCBIfam" id="TIGR01173">
    <property type="entry name" value="glmU"/>
    <property type="match status" value="1"/>
</dbReference>
<dbReference type="GO" id="GO:0016020">
    <property type="term" value="C:membrane"/>
    <property type="evidence" value="ECO:0007669"/>
    <property type="project" value="GOC"/>
</dbReference>
<dbReference type="PATRIC" id="fig|1277257.4.peg.1158"/>
<dbReference type="AlphaFoldDB" id="A0A0G3I456"/>
<keyword evidence="6 18" id="KW-0548">Nucleotidyltransferase</keyword>
<dbReference type="GO" id="GO:0000902">
    <property type="term" value="P:cell morphogenesis"/>
    <property type="evidence" value="ECO:0007669"/>
    <property type="project" value="UniProtKB-UniRule"/>
</dbReference>
<feature type="binding site" evidence="18">
    <location>
        <position position="423"/>
    </location>
    <ligand>
        <name>acetyl-CoA</name>
        <dbReference type="ChEBI" id="CHEBI:57288"/>
    </ligand>
</feature>
<reference evidence="20 21" key="1">
    <citation type="journal article" date="2015" name="Genome Announc.">
        <title>Complete Genome Sequence of 'Candidatus Liberibacter africanus,' a Bacterium Associated with Citrus Huanglongbing.</title>
        <authorList>
            <person name="Lin H."/>
            <person name="Pietersen G."/>
            <person name="Han C."/>
            <person name="Read D.A."/>
            <person name="Lou B."/>
            <person name="Gupta G."/>
            <person name="Civerolo E.L."/>
        </authorList>
    </citation>
    <scope>NUCLEOTIDE SEQUENCE [LARGE SCALE GENOMIC DNA]</scope>
    <source>
        <strain evidence="20 21">PTSAPSY</strain>
    </source>
</reference>
<comment type="subcellular location">
    <subcellularLocation>
        <location evidence="1 18">Cytoplasm</location>
    </subcellularLocation>
</comment>
<dbReference type="UniPathway" id="UPA00113">
    <property type="reaction ID" value="UER00532"/>
</dbReference>
<dbReference type="GO" id="GO:0006048">
    <property type="term" value="P:UDP-N-acetylglucosamine biosynthetic process"/>
    <property type="evidence" value="ECO:0007669"/>
    <property type="project" value="UniProtKB-UniPathway"/>
</dbReference>
<feature type="binding site" evidence="18">
    <location>
        <position position="122"/>
    </location>
    <ligand>
        <name>Mg(2+)</name>
        <dbReference type="ChEBI" id="CHEBI:18420"/>
    </ligand>
</feature>
<dbReference type="CDD" id="cd02540">
    <property type="entry name" value="GT2_GlmU_N_bac"/>
    <property type="match status" value="1"/>
</dbReference>
<dbReference type="UniPathway" id="UPA00973"/>
<dbReference type="Pfam" id="PF12804">
    <property type="entry name" value="NTP_transf_3"/>
    <property type="match status" value="1"/>
</dbReference>
<dbReference type="InterPro" id="IPR038009">
    <property type="entry name" value="GlmU_C_LbH"/>
</dbReference>
<feature type="binding site" evidence="18">
    <location>
        <position position="244"/>
    </location>
    <ligand>
        <name>UDP-N-acetyl-alpha-D-glucosamine</name>
        <dbReference type="ChEBI" id="CHEBI:57705"/>
    </ligand>
</feature>
<feature type="region of interest" description="N-acetyltransferase" evidence="18">
    <location>
        <begin position="268"/>
        <end position="457"/>
    </location>
</feature>
<keyword evidence="9 18" id="KW-0460">Magnesium</keyword>
<protein>
    <recommendedName>
        <fullName evidence="18">Bifunctional protein GlmU</fullName>
    </recommendedName>
    <domain>
        <recommendedName>
            <fullName evidence="18">UDP-N-acetylglucosamine pyrophosphorylase</fullName>
            <ecNumber evidence="18">2.7.7.23</ecNumber>
        </recommendedName>
        <alternativeName>
            <fullName evidence="18">N-acetylglucosamine-1-phosphate uridyltransferase</fullName>
        </alternativeName>
    </domain>
    <domain>
        <recommendedName>
            <fullName evidence="18">Glucosamine-1-phosphate N-acetyltransferase</fullName>
            <ecNumber evidence="18">2.3.1.157</ecNumber>
        </recommendedName>
    </domain>
</protein>
<feature type="binding site" evidence="18">
    <location>
        <position position="380"/>
    </location>
    <ligand>
        <name>acetyl-CoA</name>
        <dbReference type="ChEBI" id="CHEBI:57288"/>
    </ligand>
</feature>
<evidence type="ECO:0000313" key="20">
    <source>
        <dbReference type="EMBL" id="AKK20674.1"/>
    </source>
</evidence>
<dbReference type="GO" id="GO:0009245">
    <property type="term" value="P:lipid A biosynthetic process"/>
    <property type="evidence" value="ECO:0007669"/>
    <property type="project" value="UniProtKB-UniRule"/>
</dbReference>
<keyword evidence="4 18" id="KW-0963">Cytoplasm</keyword>
<dbReference type="Proteomes" id="UP000035503">
    <property type="component" value="Chromosome"/>
</dbReference>
<dbReference type="InterPro" id="IPR029044">
    <property type="entry name" value="Nucleotide-diphossugar_trans"/>
</dbReference>
<evidence type="ECO:0000259" key="19">
    <source>
        <dbReference type="Pfam" id="PF12804"/>
    </source>
</evidence>
<comment type="similarity">
    <text evidence="3 18">In the N-terminal section; belongs to the N-acetylglucosamine-1-phosphate uridyltransferase family.</text>
</comment>
<feature type="binding site" evidence="18">
    <location>
        <position position="92"/>
    </location>
    <ligand>
        <name>UDP-N-acetyl-alpha-D-glucosamine</name>
        <dbReference type="ChEBI" id="CHEBI:57705"/>
    </ligand>
</feature>
<evidence type="ECO:0000256" key="17">
    <source>
        <dbReference type="ARBA" id="ARBA00049628"/>
    </source>
</evidence>
<dbReference type="SUPFAM" id="SSF51161">
    <property type="entry name" value="Trimeric LpxA-like enzymes"/>
    <property type="match status" value="1"/>
</dbReference>
<keyword evidence="7 18" id="KW-0479">Metal-binding</keyword>
<dbReference type="SUPFAM" id="SSF53448">
    <property type="entry name" value="Nucleotide-diphospho-sugar transferases"/>
    <property type="match status" value="1"/>
</dbReference>
<dbReference type="GO" id="GO:0000287">
    <property type="term" value="F:magnesium ion binding"/>
    <property type="evidence" value="ECO:0007669"/>
    <property type="project" value="UniProtKB-UniRule"/>
</dbReference>
<comment type="pathway">
    <text evidence="18">Bacterial outer membrane biogenesis; LPS lipid A biosynthesis.</text>
</comment>
<keyword evidence="5 18" id="KW-0808">Transferase</keyword>
<sequence length="457" mass="50464">MSDCTDHSTYEHEVLMKRKCLAIVLAAGSGVRMKSSSSKVLQKIAGKPMISYVMDTIVAAGIRDVALVLGYGAEEIKKIIFPSELSVEYYMQSFQQGTAHAVLTAQDAIKRGYDDVIILYGDVPLISSHTLKEAVDKIAEGYSIAVIGFHADNPQGYGRLLIKNNEIISIREEKDATDEEKKTNYCNSGLIAIDGLHIMDWLLKIKKSEISQEYYLTDIVEKARLDGKSIVSIDAPEQEVRGCNNRYELSVIEHIWQLRCRRQMMMSGVTMIAPETVFFSHDTFIEPDTVIEPHVFFGCGVRIENSVRIRAFSYLEGVHIGKNSAIGPFSRLREGSKIEKNVRIGNFCEVKNTTIGGGSKINHLSYVGDSMMGDNVNIGAGTVTCNYDGIHKSKTNIGDNAFIGSNSSLIAPITIGQGTYIASGSVITKDTPENSLVFARSRQIVKENKSLLVRKKK</sequence>
<feature type="domain" description="MobA-like NTP transferase" evidence="19">
    <location>
        <begin position="22"/>
        <end position="150"/>
    </location>
</feature>
<evidence type="ECO:0000256" key="12">
    <source>
        <dbReference type="ARBA" id="ARBA00023268"/>
    </source>
</evidence>
<feature type="binding site" evidence="18">
    <location>
        <begin position="97"/>
        <end position="98"/>
    </location>
    <ligand>
        <name>UDP-N-acetyl-alpha-D-glucosamine</name>
        <dbReference type="ChEBI" id="CHEBI:57705"/>
    </ligand>
</feature>
<feature type="binding site" evidence="18">
    <location>
        <begin position="386"/>
        <end position="387"/>
    </location>
    <ligand>
        <name>acetyl-CoA</name>
        <dbReference type="ChEBI" id="CHEBI:57288"/>
    </ligand>
</feature>
<feature type="binding site" evidence="18">
    <location>
        <position position="440"/>
    </location>
    <ligand>
        <name>acetyl-CoA</name>
        <dbReference type="ChEBI" id="CHEBI:57288"/>
    </ligand>
</feature>
<dbReference type="Gene3D" id="2.160.10.10">
    <property type="entry name" value="Hexapeptide repeat proteins"/>
    <property type="match status" value="1"/>
</dbReference>
<feature type="binding site" evidence="18">
    <location>
        <position position="377"/>
    </location>
    <ligand>
        <name>UDP-N-acetyl-alpha-D-glucosamine</name>
        <dbReference type="ChEBI" id="CHEBI:57705"/>
    </ligand>
</feature>
<dbReference type="InterPro" id="IPR050065">
    <property type="entry name" value="GlmU-like"/>
</dbReference>
<keyword evidence="10 18" id="KW-0133">Cell shape</keyword>
<keyword evidence="11 18" id="KW-0573">Peptidoglycan synthesis</keyword>
<comment type="cofactor">
    <cofactor evidence="18">
        <name>Mg(2+)</name>
        <dbReference type="ChEBI" id="CHEBI:18420"/>
    </cofactor>
    <text evidence="18">Binds 1 Mg(2+) ion per subunit.</text>
</comment>
<evidence type="ECO:0000256" key="5">
    <source>
        <dbReference type="ARBA" id="ARBA00022679"/>
    </source>
</evidence>
<dbReference type="KEGG" id="lau:G293_05325"/>
<accession>A0A0G3I456</accession>
<dbReference type="PANTHER" id="PTHR43584">
    <property type="entry name" value="NUCLEOTIDYL TRANSFERASE"/>
    <property type="match status" value="1"/>
</dbReference>
<feature type="region of interest" description="Linker" evidence="18">
    <location>
        <begin position="247"/>
        <end position="267"/>
    </location>
</feature>
<comment type="subunit">
    <text evidence="18">Homotrimer.</text>
</comment>
<dbReference type="CDD" id="cd03353">
    <property type="entry name" value="LbH_GlmU_C"/>
    <property type="match status" value="1"/>
</dbReference>
<feature type="binding site" evidence="18">
    <location>
        <position position="333"/>
    </location>
    <ligand>
        <name>UDP-N-acetyl-alpha-D-glucosamine</name>
        <dbReference type="ChEBI" id="CHEBI:57705"/>
    </ligand>
</feature>
<feature type="binding site" evidence="18">
    <location>
        <begin position="25"/>
        <end position="28"/>
    </location>
    <ligand>
        <name>UDP-N-acetyl-alpha-D-glucosamine</name>
        <dbReference type="ChEBI" id="CHEBI:57705"/>
    </ligand>
</feature>
<evidence type="ECO:0000256" key="15">
    <source>
        <dbReference type="ARBA" id="ARBA00048247"/>
    </source>
</evidence>
<evidence type="ECO:0000256" key="10">
    <source>
        <dbReference type="ARBA" id="ARBA00022960"/>
    </source>
</evidence>
<dbReference type="GO" id="GO:0071555">
    <property type="term" value="P:cell wall organization"/>
    <property type="evidence" value="ECO:0007669"/>
    <property type="project" value="UniProtKB-KW"/>
</dbReference>
<comment type="catalytic activity">
    <reaction evidence="16 18">
        <text>N-acetyl-alpha-D-glucosamine 1-phosphate + UTP + H(+) = UDP-N-acetyl-alpha-D-glucosamine + diphosphate</text>
        <dbReference type="Rhea" id="RHEA:13509"/>
        <dbReference type="ChEBI" id="CHEBI:15378"/>
        <dbReference type="ChEBI" id="CHEBI:33019"/>
        <dbReference type="ChEBI" id="CHEBI:46398"/>
        <dbReference type="ChEBI" id="CHEBI:57705"/>
        <dbReference type="ChEBI" id="CHEBI:57776"/>
        <dbReference type="EC" id="2.7.7.23"/>
    </reaction>
</comment>
<evidence type="ECO:0000256" key="3">
    <source>
        <dbReference type="ARBA" id="ARBA00007947"/>
    </source>
</evidence>
<comment type="similarity">
    <text evidence="2 18">In the C-terminal section; belongs to the transferase hexapeptide repeat family.</text>
</comment>
<comment type="pathway">
    <text evidence="18">Nucleotide-sugar biosynthesis; UDP-N-acetyl-alpha-D-glucosamine biosynthesis; UDP-N-acetyl-alpha-D-glucosamine from N-acetyl-alpha-D-glucosamine 1-phosphate: step 1/1.</text>
</comment>
<keyword evidence="8 18" id="KW-0677">Repeat</keyword>
<keyword evidence="21" id="KW-1185">Reference proteome</keyword>
<feature type="binding site" evidence="18">
    <location>
        <position position="351"/>
    </location>
    <ligand>
        <name>UDP-N-acetyl-alpha-D-glucosamine</name>
        <dbReference type="ChEBI" id="CHEBI:57705"/>
    </ligand>
</feature>
<dbReference type="NCBIfam" id="NF010933">
    <property type="entry name" value="PRK14353.1"/>
    <property type="match status" value="1"/>
</dbReference>
<evidence type="ECO:0000256" key="9">
    <source>
        <dbReference type="ARBA" id="ARBA00022842"/>
    </source>
</evidence>
<dbReference type="EMBL" id="CP004021">
    <property type="protein sequence ID" value="AKK20674.1"/>
    <property type="molecule type" value="Genomic_DNA"/>
</dbReference>
<keyword evidence="14 18" id="KW-0961">Cell wall biogenesis/degradation</keyword>
<feature type="binding site" evidence="18">
    <location>
        <position position="187"/>
    </location>
    <ligand>
        <name>UDP-N-acetyl-alpha-D-glucosamine</name>
        <dbReference type="ChEBI" id="CHEBI:57705"/>
    </ligand>
</feature>
<feature type="binding site" evidence="18">
    <location>
        <position position="244"/>
    </location>
    <ligand>
        <name>Mg(2+)</name>
        <dbReference type="ChEBI" id="CHEBI:18420"/>
    </ligand>
</feature>
<dbReference type="InterPro" id="IPR025877">
    <property type="entry name" value="MobA-like_NTP_Trfase"/>
</dbReference>
<evidence type="ECO:0000256" key="6">
    <source>
        <dbReference type="ARBA" id="ARBA00022695"/>
    </source>
</evidence>
<feature type="binding site" evidence="18">
    <location>
        <position position="39"/>
    </location>
    <ligand>
        <name>UDP-N-acetyl-alpha-D-glucosamine</name>
        <dbReference type="ChEBI" id="CHEBI:57705"/>
    </ligand>
</feature>
<dbReference type="InterPro" id="IPR005882">
    <property type="entry name" value="Bifunctional_GlmU"/>
</dbReference>
<dbReference type="Pfam" id="PF00132">
    <property type="entry name" value="Hexapep"/>
    <property type="match status" value="2"/>
</dbReference>
<feature type="binding site" evidence="18">
    <location>
        <begin position="120"/>
        <end position="122"/>
    </location>
    <ligand>
        <name>UDP-N-acetyl-alpha-D-glucosamine</name>
        <dbReference type="ChEBI" id="CHEBI:57705"/>
    </ligand>
</feature>
<gene>
    <name evidence="18" type="primary">glmU</name>
    <name evidence="20" type="ORF">G293_05325</name>
</gene>
<evidence type="ECO:0000256" key="14">
    <source>
        <dbReference type="ARBA" id="ARBA00023316"/>
    </source>
</evidence>
<feature type="binding site" evidence="18">
    <location>
        <position position="172"/>
    </location>
    <ligand>
        <name>UDP-N-acetyl-alpha-D-glucosamine</name>
        <dbReference type="ChEBI" id="CHEBI:57705"/>
    </ligand>
</feature>
<feature type="binding site" evidence="18">
    <location>
        <position position="405"/>
    </location>
    <ligand>
        <name>acetyl-CoA</name>
        <dbReference type="ChEBI" id="CHEBI:57288"/>
    </ligand>
</feature>
<evidence type="ECO:0000256" key="11">
    <source>
        <dbReference type="ARBA" id="ARBA00022984"/>
    </source>
</evidence>
<dbReference type="GO" id="GO:0005737">
    <property type="term" value="C:cytoplasm"/>
    <property type="evidence" value="ECO:0007669"/>
    <property type="project" value="UniProtKB-SubCell"/>
</dbReference>
<evidence type="ECO:0000256" key="18">
    <source>
        <dbReference type="HAMAP-Rule" id="MF_01631"/>
    </source>
</evidence>
<evidence type="ECO:0000256" key="16">
    <source>
        <dbReference type="ARBA" id="ARBA00048493"/>
    </source>
</evidence>